<gene>
    <name evidence="2" type="ORF">MKZ38_004975</name>
</gene>
<organism evidence="2 3">
    <name type="scientific">Zalerion maritima</name>
    <dbReference type="NCBI Taxonomy" id="339359"/>
    <lineage>
        <taxon>Eukaryota</taxon>
        <taxon>Fungi</taxon>
        <taxon>Dikarya</taxon>
        <taxon>Ascomycota</taxon>
        <taxon>Pezizomycotina</taxon>
        <taxon>Sordariomycetes</taxon>
        <taxon>Lulworthiomycetidae</taxon>
        <taxon>Lulworthiales</taxon>
        <taxon>Lulworthiaceae</taxon>
        <taxon>Zalerion</taxon>
    </lineage>
</organism>
<feature type="region of interest" description="Disordered" evidence="1">
    <location>
        <begin position="92"/>
        <end position="124"/>
    </location>
</feature>
<feature type="compositionally biased region" description="Basic and acidic residues" evidence="1">
    <location>
        <begin position="92"/>
        <end position="108"/>
    </location>
</feature>
<reference evidence="2" key="1">
    <citation type="submission" date="2022-07" db="EMBL/GenBank/DDBJ databases">
        <title>Draft genome sequence of Zalerion maritima ATCC 34329, a (micro)plastics degrading marine fungus.</title>
        <authorList>
            <person name="Paco A."/>
            <person name="Goncalves M.F.M."/>
            <person name="Rocha-Santos T.A.P."/>
            <person name="Alves A."/>
        </authorList>
    </citation>
    <scope>NUCLEOTIDE SEQUENCE</scope>
    <source>
        <strain evidence="2">ATCC 34329</strain>
    </source>
</reference>
<feature type="compositionally biased region" description="Gly residues" evidence="1">
    <location>
        <begin position="109"/>
        <end position="124"/>
    </location>
</feature>
<sequence length="633" mass="69695">MATTSGAASVPAVGAGASQRPGPGQRGGRPRTGCSRITARTTSDPVLRNALRYTMSASEYAALHKYVLSKSRVLKRNAPSVARVERIMDGKVGGAERGEKSSGREGDAARGGGKAGGGGGGGGGGGADTYNAKAIRHSLRVFVATGTLMKLWSIVEAKMGNGNMKKDAITSKRDKQPFYKSPTLRLSLSLSTILLLYRLLFRFLTRLRGIILEPSSAPFRERNPRIAKSLVSPYTPAVGASVAGLALGIYPAKQLRMTMAIYMAFRALEFGWNVLEDGGSIWGWKQVQGMMAKRERPWWFGSWMLQPFAFGQLLHAIVFDRDCFPKQYGDWIFKFSETYLHPPTGGSPMATGPLSDVKWLKPYEIVDSLATMAKMCWPAAATPAIFPRKVDALPQALEQLKPLVAPAHPAIKSLSCATLHPADPSCLRTNLLFWVRSFPPVARYMVMAYTALLLPKYKRIYHAPVRTLRHLLAQVLRMSTFATGSIGTAWASICFFQHALSRKFLPTQRFFLGGFLAGMWAWVERKEGRNAFLYSARASVDSLWKVGVKRRWWRGVNWGVGGDVWVFALALMVTGVVYEKDRRAVREGYLRRGISWARGSGFRDWGVDEGEESDGGEEGREGQGGARYEDGVF</sequence>
<evidence type="ECO:0008006" key="4">
    <source>
        <dbReference type="Google" id="ProtNLM"/>
    </source>
</evidence>
<keyword evidence="3" id="KW-1185">Reference proteome</keyword>
<dbReference type="InterPro" id="IPR026749">
    <property type="entry name" value="Tmem135"/>
</dbReference>
<dbReference type="Proteomes" id="UP001201980">
    <property type="component" value="Unassembled WGS sequence"/>
</dbReference>
<name>A0AAD5RLZ0_9PEZI</name>
<dbReference type="AlphaFoldDB" id="A0AAD5RLZ0"/>
<accession>A0AAD5RLZ0</accession>
<feature type="compositionally biased region" description="Basic and acidic residues" evidence="1">
    <location>
        <begin position="617"/>
        <end position="633"/>
    </location>
</feature>
<feature type="compositionally biased region" description="Acidic residues" evidence="1">
    <location>
        <begin position="607"/>
        <end position="616"/>
    </location>
</feature>
<proteinExistence type="predicted"/>
<feature type="region of interest" description="Disordered" evidence="1">
    <location>
        <begin position="1"/>
        <end position="41"/>
    </location>
</feature>
<evidence type="ECO:0000313" key="3">
    <source>
        <dbReference type="Proteomes" id="UP001201980"/>
    </source>
</evidence>
<evidence type="ECO:0000256" key="1">
    <source>
        <dbReference type="SAM" id="MobiDB-lite"/>
    </source>
</evidence>
<feature type="region of interest" description="Disordered" evidence="1">
    <location>
        <begin position="607"/>
        <end position="633"/>
    </location>
</feature>
<evidence type="ECO:0000313" key="2">
    <source>
        <dbReference type="EMBL" id="KAJ2897120.1"/>
    </source>
</evidence>
<dbReference type="PANTHER" id="PTHR12459">
    <property type="entry name" value="TRANSMEMBRANE PROTEIN 135-RELATED"/>
    <property type="match status" value="1"/>
</dbReference>
<protein>
    <recommendedName>
        <fullName evidence="4">Transmembrane protein 135 N-terminal domain-containing protein</fullName>
    </recommendedName>
</protein>
<feature type="compositionally biased region" description="Low complexity" evidence="1">
    <location>
        <begin position="1"/>
        <end position="23"/>
    </location>
</feature>
<dbReference type="EMBL" id="JAKWBI020000294">
    <property type="protein sequence ID" value="KAJ2897120.1"/>
    <property type="molecule type" value="Genomic_DNA"/>
</dbReference>
<dbReference type="PANTHER" id="PTHR12459:SF19">
    <property type="entry name" value="TRANSMEMBRANE PROTEIN 135 N-TERMINAL DOMAIN-CONTAINING PROTEIN"/>
    <property type="match status" value="1"/>
</dbReference>
<comment type="caution">
    <text evidence="2">The sequence shown here is derived from an EMBL/GenBank/DDBJ whole genome shotgun (WGS) entry which is preliminary data.</text>
</comment>